<dbReference type="InterPro" id="IPR032529">
    <property type="entry name" value="BT4661-like"/>
</dbReference>
<protein>
    <submittedName>
        <fullName evidence="1">Uncharacterized protein</fullName>
    </submittedName>
</protein>
<dbReference type="EMBL" id="AMCI01009415">
    <property type="protein sequence ID" value="EJW89540.1"/>
    <property type="molecule type" value="Genomic_DNA"/>
</dbReference>
<comment type="caution">
    <text evidence="1">The sequence shown here is derived from an EMBL/GenBank/DDBJ whole genome shotgun (WGS) entry which is preliminary data.</text>
</comment>
<organism evidence="1">
    <name type="scientific">gut metagenome</name>
    <dbReference type="NCBI Taxonomy" id="749906"/>
    <lineage>
        <taxon>unclassified sequences</taxon>
        <taxon>metagenomes</taxon>
        <taxon>organismal metagenomes</taxon>
    </lineage>
</organism>
<accession>J9BPR6</accession>
<gene>
    <name evidence="1" type="ORF">EVA_22355</name>
</gene>
<evidence type="ECO:0000313" key="1">
    <source>
        <dbReference type="EMBL" id="EJW89540.1"/>
    </source>
</evidence>
<proteinExistence type="predicted"/>
<dbReference type="AlphaFoldDB" id="J9BPR6"/>
<reference evidence="1" key="1">
    <citation type="journal article" date="2012" name="PLoS ONE">
        <title>Gene sets for utilization of primary and secondary nutrition supplies in the distal gut of endangered iberian lynx.</title>
        <authorList>
            <person name="Alcaide M."/>
            <person name="Messina E."/>
            <person name="Richter M."/>
            <person name="Bargiela R."/>
            <person name="Peplies J."/>
            <person name="Huws S.A."/>
            <person name="Newbold C.J."/>
            <person name="Golyshin P.N."/>
            <person name="Simon M.A."/>
            <person name="Lopez G."/>
            <person name="Yakimov M.M."/>
            <person name="Ferrer M."/>
        </authorList>
    </citation>
    <scope>NUCLEOTIDE SEQUENCE</scope>
</reference>
<dbReference type="Gene3D" id="2.60.40.2730">
    <property type="match status" value="1"/>
</dbReference>
<dbReference type="Pfam" id="PF16319">
    <property type="entry name" value="SGBP_BT4661-like"/>
    <property type="match status" value="1"/>
</dbReference>
<sequence length="71" mass="8023">MEKGLNTLEYAIGYVDPENGLALKLNPNKWVFNGEYPNGIFTGQMTFDTTGNDPQKGKEVFPLIIWFDPNI</sequence>
<name>J9BPR6_9ZZZZ</name>